<reference evidence="1 2" key="1">
    <citation type="submission" date="2021-03" db="EMBL/GenBank/DDBJ databases">
        <title>Genomic Encyclopedia of Type Strains, Phase IV (KMG-IV): sequencing the most valuable type-strain genomes for metagenomic binning, comparative biology and taxonomic classification.</title>
        <authorList>
            <person name="Goeker M."/>
        </authorList>
    </citation>
    <scope>NUCLEOTIDE SEQUENCE [LARGE SCALE GENOMIC DNA]</scope>
    <source>
        <strain evidence="1 2">DSM 15596</strain>
    </source>
</reference>
<dbReference type="RefSeq" id="WP_210095062.1">
    <property type="nucleotide sequence ID" value="NZ_DMBX01000020.1"/>
</dbReference>
<evidence type="ECO:0000313" key="1">
    <source>
        <dbReference type="EMBL" id="MBP1894388.1"/>
    </source>
</evidence>
<proteinExistence type="predicted"/>
<dbReference type="GeneID" id="95405431"/>
<name>A0ABS4FDQ4_9BACL</name>
<protein>
    <submittedName>
        <fullName evidence="1">Uncharacterized protein</fullName>
    </submittedName>
</protein>
<accession>A0ABS4FDQ4</accession>
<comment type="caution">
    <text evidence="1">The sequence shown here is derived from an EMBL/GenBank/DDBJ whole genome shotgun (WGS) entry which is preliminary data.</text>
</comment>
<dbReference type="Proteomes" id="UP000706926">
    <property type="component" value="Unassembled WGS sequence"/>
</dbReference>
<evidence type="ECO:0000313" key="2">
    <source>
        <dbReference type="Proteomes" id="UP000706926"/>
    </source>
</evidence>
<keyword evidence="2" id="KW-1185">Reference proteome</keyword>
<sequence length="66" mass="7160">MALWKSIIKNKKAAPDIRTNRKIGAAFLMLISYHEGHDGRSMLGMLSLPIIGQSAVGCSVETPAYT</sequence>
<dbReference type="EMBL" id="JAGGKI010000009">
    <property type="protein sequence ID" value="MBP1894388.1"/>
    <property type="molecule type" value="Genomic_DNA"/>
</dbReference>
<organism evidence="1 2">
    <name type="scientific">Paenibacillus lactis</name>
    <dbReference type="NCBI Taxonomy" id="228574"/>
    <lineage>
        <taxon>Bacteria</taxon>
        <taxon>Bacillati</taxon>
        <taxon>Bacillota</taxon>
        <taxon>Bacilli</taxon>
        <taxon>Bacillales</taxon>
        <taxon>Paenibacillaceae</taxon>
        <taxon>Paenibacillus</taxon>
    </lineage>
</organism>
<gene>
    <name evidence="1" type="ORF">J2Z18_003493</name>
</gene>